<sequence>MSELIHLSGFQLLPVVELEPGTFATVERESPQGSGEYVPDDWQTYWELSLADSGITDLSPIRTGSWFVATSEFEESQLEQYLRVTFDEWGGISSLNDPDSRPVLNGGLALLSNQKDILVEPTCCSDLGDIENWKAAASYEGKNWEMLWIGHPWLSVKFQKIWLLLSDLHESEDPIARWAVKPKELQDAIDVAEVELNRFSKQVAGILTGLEFEGDAASISLHLAGLQK</sequence>
<dbReference type="KEGG" id="gax:Pan161_00740"/>
<name>A0A517V622_9PLAN</name>
<dbReference type="EMBL" id="CP036343">
    <property type="protein sequence ID" value="QDT88458.1"/>
    <property type="molecule type" value="Genomic_DNA"/>
</dbReference>
<evidence type="ECO:0000313" key="1">
    <source>
        <dbReference type="EMBL" id="QDT88458.1"/>
    </source>
</evidence>
<gene>
    <name evidence="1" type="ORF">Pan161_00740</name>
</gene>
<organism evidence="1 2">
    <name type="scientific">Gimesia algae</name>
    <dbReference type="NCBI Taxonomy" id="2527971"/>
    <lineage>
        <taxon>Bacteria</taxon>
        <taxon>Pseudomonadati</taxon>
        <taxon>Planctomycetota</taxon>
        <taxon>Planctomycetia</taxon>
        <taxon>Planctomycetales</taxon>
        <taxon>Planctomycetaceae</taxon>
        <taxon>Gimesia</taxon>
    </lineage>
</organism>
<accession>A0A517V622</accession>
<reference evidence="1 2" key="1">
    <citation type="submission" date="2019-02" db="EMBL/GenBank/DDBJ databases">
        <title>Deep-cultivation of Planctomycetes and their phenomic and genomic characterization uncovers novel biology.</title>
        <authorList>
            <person name="Wiegand S."/>
            <person name="Jogler M."/>
            <person name="Boedeker C."/>
            <person name="Pinto D."/>
            <person name="Vollmers J."/>
            <person name="Rivas-Marin E."/>
            <person name="Kohn T."/>
            <person name="Peeters S.H."/>
            <person name="Heuer A."/>
            <person name="Rast P."/>
            <person name="Oberbeckmann S."/>
            <person name="Bunk B."/>
            <person name="Jeske O."/>
            <person name="Meyerdierks A."/>
            <person name="Storesund J.E."/>
            <person name="Kallscheuer N."/>
            <person name="Luecker S."/>
            <person name="Lage O.M."/>
            <person name="Pohl T."/>
            <person name="Merkel B.J."/>
            <person name="Hornburger P."/>
            <person name="Mueller R.-W."/>
            <person name="Bruemmer F."/>
            <person name="Labrenz M."/>
            <person name="Spormann A.M."/>
            <person name="Op den Camp H."/>
            <person name="Overmann J."/>
            <person name="Amann R."/>
            <person name="Jetten M.S.M."/>
            <person name="Mascher T."/>
            <person name="Medema M.H."/>
            <person name="Devos D.P."/>
            <person name="Kaster A.-K."/>
            <person name="Ovreas L."/>
            <person name="Rohde M."/>
            <person name="Galperin M.Y."/>
            <person name="Jogler C."/>
        </authorList>
    </citation>
    <scope>NUCLEOTIDE SEQUENCE [LARGE SCALE GENOMIC DNA]</scope>
    <source>
        <strain evidence="1 2">Pan161</strain>
    </source>
</reference>
<keyword evidence="2" id="KW-1185">Reference proteome</keyword>
<dbReference type="AlphaFoldDB" id="A0A517V622"/>
<evidence type="ECO:0000313" key="2">
    <source>
        <dbReference type="Proteomes" id="UP000316855"/>
    </source>
</evidence>
<dbReference type="OrthoDB" id="3478457at2"/>
<dbReference type="RefSeq" id="WP_145223635.1">
    <property type="nucleotide sequence ID" value="NZ_CP036343.1"/>
</dbReference>
<proteinExistence type="predicted"/>
<dbReference type="Proteomes" id="UP000316855">
    <property type="component" value="Chromosome"/>
</dbReference>
<protein>
    <submittedName>
        <fullName evidence="1">Uncharacterized protein</fullName>
    </submittedName>
</protein>